<feature type="transmembrane region" description="Helical" evidence="1">
    <location>
        <begin position="65"/>
        <end position="83"/>
    </location>
</feature>
<proteinExistence type="predicted"/>
<evidence type="ECO:0000313" key="2">
    <source>
        <dbReference type="EMBL" id="KAF7987697.1"/>
    </source>
</evidence>
<dbReference type="OrthoDB" id="7671494at2759"/>
<reference evidence="2 3" key="1">
    <citation type="submission" date="2020-08" db="EMBL/GenBank/DDBJ databases">
        <title>Aphidius gifuensis genome sequencing and assembly.</title>
        <authorList>
            <person name="Du Z."/>
        </authorList>
    </citation>
    <scope>NUCLEOTIDE SEQUENCE [LARGE SCALE GENOMIC DNA]</scope>
    <source>
        <strain evidence="2">YNYX2018</strain>
        <tissue evidence="2">Adults</tissue>
    </source>
</reference>
<sequence length="175" mass="20233">MQDIANSSDQVIEFFDGMGKFFWESGELLLDIFLEFCRRSIELVLVVLTLILGILCFFRDSCVHAIRTFCNAICGLINIISGIDCEDLEDFASAGVVFILWFFALKFLLHAIDQTRERYSPKKFLVKLLQATLQDNKLESPKSCTDFDDNTWLYNQNPIKKKTSGKRKRRNSARR</sequence>
<dbReference type="AlphaFoldDB" id="A0A834XLA2"/>
<feature type="transmembrane region" description="Helical" evidence="1">
    <location>
        <begin position="95"/>
        <end position="112"/>
    </location>
</feature>
<protein>
    <submittedName>
        <fullName evidence="2">Uncharacterized protein</fullName>
    </submittedName>
</protein>
<organism evidence="2 3">
    <name type="scientific">Aphidius gifuensis</name>
    <name type="common">Parasitoid wasp</name>
    <dbReference type="NCBI Taxonomy" id="684658"/>
    <lineage>
        <taxon>Eukaryota</taxon>
        <taxon>Metazoa</taxon>
        <taxon>Ecdysozoa</taxon>
        <taxon>Arthropoda</taxon>
        <taxon>Hexapoda</taxon>
        <taxon>Insecta</taxon>
        <taxon>Pterygota</taxon>
        <taxon>Neoptera</taxon>
        <taxon>Endopterygota</taxon>
        <taxon>Hymenoptera</taxon>
        <taxon>Apocrita</taxon>
        <taxon>Ichneumonoidea</taxon>
        <taxon>Braconidae</taxon>
        <taxon>Aphidiinae</taxon>
        <taxon>Aphidius</taxon>
    </lineage>
</organism>
<accession>A0A834XLA2</accession>
<comment type="caution">
    <text evidence="2">The sequence shown here is derived from an EMBL/GenBank/DDBJ whole genome shotgun (WGS) entry which is preliminary data.</text>
</comment>
<gene>
    <name evidence="2" type="ORF">HCN44_003560</name>
</gene>
<keyword evidence="1" id="KW-1133">Transmembrane helix</keyword>
<keyword evidence="3" id="KW-1185">Reference proteome</keyword>
<name>A0A834XLA2_APHGI</name>
<feature type="transmembrane region" description="Helical" evidence="1">
    <location>
        <begin position="40"/>
        <end position="58"/>
    </location>
</feature>
<evidence type="ECO:0000256" key="1">
    <source>
        <dbReference type="SAM" id="Phobius"/>
    </source>
</evidence>
<keyword evidence="1" id="KW-0472">Membrane</keyword>
<keyword evidence="1" id="KW-0812">Transmembrane</keyword>
<dbReference type="Proteomes" id="UP000639338">
    <property type="component" value="Unassembled WGS sequence"/>
</dbReference>
<evidence type="ECO:0000313" key="3">
    <source>
        <dbReference type="Proteomes" id="UP000639338"/>
    </source>
</evidence>
<dbReference type="EMBL" id="JACMRX010000006">
    <property type="protein sequence ID" value="KAF7987697.1"/>
    <property type="molecule type" value="Genomic_DNA"/>
</dbReference>